<dbReference type="EMBL" id="SDMP01000009">
    <property type="protein sequence ID" value="RYR38776.1"/>
    <property type="molecule type" value="Genomic_DNA"/>
</dbReference>
<accession>A0A445BJB6</accession>
<keyword evidence="2" id="KW-1185">Reference proteome</keyword>
<name>A0A445BJB6_ARAHY</name>
<reference evidence="1 2" key="1">
    <citation type="submission" date="2019-01" db="EMBL/GenBank/DDBJ databases">
        <title>Sequencing of cultivated peanut Arachis hypogaea provides insights into genome evolution and oil improvement.</title>
        <authorList>
            <person name="Chen X."/>
        </authorList>
    </citation>
    <scope>NUCLEOTIDE SEQUENCE [LARGE SCALE GENOMIC DNA]</scope>
    <source>
        <strain evidence="2">cv. Fuhuasheng</strain>
        <tissue evidence="1">Leaves</tissue>
    </source>
</reference>
<dbReference type="STRING" id="3818.A0A445BJB6"/>
<evidence type="ECO:0000313" key="1">
    <source>
        <dbReference type="EMBL" id="RYR38776.1"/>
    </source>
</evidence>
<proteinExistence type="predicted"/>
<sequence length="441" mass="51203">MSTTKKRVHDEMVEQNQKQIAHRKSIDTFGRRTSQYRGIGGLVDMKLIYVQTGPFDGVVRLKPCFDVTGRYGWNIVAKFRGSNVDIGGDELVRGHYNKETKNCVRACYLYCLKTCIKCLEKEYRALCKLMKVVVEKLMKMENGCAMNGRDPQRESIENEESYSNGEIGNPYCVGVPTIHLALRPKQGRIYSPVVDSLLNERLDLERILSFPHHLCRRSGCCFRHRHRHHCCVRCGRELLDRELLDQGGDEWVNHVMHILLKMDGFRDSKVAWIEYMCMVRSEATKAMIGQIKEERAEHCFGGFEFRLFCFCFSVKFCFRIECDSECVAEKVKMNEKKKMIFFSIFSFLLFSSKIKPWYNCHTCRTYLNMSWTTHILNPCDWYIHLLCTSPTKSIHFHVFDNITSNPDMSTTSSKPSSTTTPRARLSPLSGKQYKLLDIRTS</sequence>
<evidence type="ECO:0000313" key="2">
    <source>
        <dbReference type="Proteomes" id="UP000289738"/>
    </source>
</evidence>
<dbReference type="Proteomes" id="UP000289738">
    <property type="component" value="Chromosome A09"/>
</dbReference>
<protein>
    <submittedName>
        <fullName evidence="1">Uncharacterized protein</fullName>
    </submittedName>
</protein>
<dbReference type="AlphaFoldDB" id="A0A445BJB6"/>
<gene>
    <name evidence="1" type="ORF">Ahy_A09g043955</name>
</gene>
<comment type="caution">
    <text evidence="1">The sequence shown here is derived from an EMBL/GenBank/DDBJ whole genome shotgun (WGS) entry which is preliminary data.</text>
</comment>
<organism evidence="1 2">
    <name type="scientific">Arachis hypogaea</name>
    <name type="common">Peanut</name>
    <dbReference type="NCBI Taxonomy" id="3818"/>
    <lineage>
        <taxon>Eukaryota</taxon>
        <taxon>Viridiplantae</taxon>
        <taxon>Streptophyta</taxon>
        <taxon>Embryophyta</taxon>
        <taxon>Tracheophyta</taxon>
        <taxon>Spermatophyta</taxon>
        <taxon>Magnoliopsida</taxon>
        <taxon>eudicotyledons</taxon>
        <taxon>Gunneridae</taxon>
        <taxon>Pentapetalae</taxon>
        <taxon>rosids</taxon>
        <taxon>fabids</taxon>
        <taxon>Fabales</taxon>
        <taxon>Fabaceae</taxon>
        <taxon>Papilionoideae</taxon>
        <taxon>50 kb inversion clade</taxon>
        <taxon>dalbergioids sensu lato</taxon>
        <taxon>Dalbergieae</taxon>
        <taxon>Pterocarpus clade</taxon>
        <taxon>Arachis</taxon>
    </lineage>
</organism>